<dbReference type="EMBL" id="LAZR01039975">
    <property type="protein sequence ID" value="KKL15665.1"/>
    <property type="molecule type" value="Genomic_DNA"/>
</dbReference>
<name>A0A0F9B1Y0_9ZZZZ</name>
<sequence>VWPEMNLGPMGSQRADVLAISKSYRPQVIIYEIKQSRGDFKSDVTSGKYLGYLPCSTQLFFATPAGLIQKSEVPPEAGLITFKENKGWHVAKGASLRPLDKERFQEMLLPLLFRGHPESIRVRRLKERVVYNENAEIAPEIKRLGWDMARKLAAPDEAWEDIKAARATIEEIIGPVPNYSSLQGRARVWADKFERLDRVGQFLDLMEAARAWYTMGSQWVPEQLEVLAGKLREPSNGAGDLTESDYSRPRNYE</sequence>
<evidence type="ECO:0000256" key="1">
    <source>
        <dbReference type="SAM" id="MobiDB-lite"/>
    </source>
</evidence>
<dbReference type="InterPro" id="IPR009394">
    <property type="entry name" value="MmcB-like"/>
</dbReference>
<proteinExistence type="predicted"/>
<dbReference type="Pfam" id="PF06319">
    <property type="entry name" value="MmcB-like"/>
    <property type="match status" value="1"/>
</dbReference>
<reference evidence="2" key="1">
    <citation type="journal article" date="2015" name="Nature">
        <title>Complex archaea that bridge the gap between prokaryotes and eukaryotes.</title>
        <authorList>
            <person name="Spang A."/>
            <person name="Saw J.H."/>
            <person name="Jorgensen S.L."/>
            <person name="Zaremba-Niedzwiedzka K."/>
            <person name="Martijn J."/>
            <person name="Lind A.E."/>
            <person name="van Eijk R."/>
            <person name="Schleper C."/>
            <person name="Guy L."/>
            <person name="Ettema T.J."/>
        </authorList>
    </citation>
    <scope>NUCLEOTIDE SEQUENCE</scope>
</reference>
<gene>
    <name evidence="2" type="ORF">LCGC14_2503350</name>
</gene>
<accession>A0A0F9B1Y0</accession>
<evidence type="ECO:0000313" key="2">
    <source>
        <dbReference type="EMBL" id="KKL15665.1"/>
    </source>
</evidence>
<feature type="region of interest" description="Disordered" evidence="1">
    <location>
        <begin position="231"/>
        <end position="253"/>
    </location>
</feature>
<feature type="non-terminal residue" evidence="2">
    <location>
        <position position="1"/>
    </location>
</feature>
<protein>
    <submittedName>
        <fullName evidence="2">Uncharacterized protein</fullName>
    </submittedName>
</protein>
<dbReference type="AlphaFoldDB" id="A0A0F9B1Y0"/>
<comment type="caution">
    <text evidence="2">The sequence shown here is derived from an EMBL/GenBank/DDBJ whole genome shotgun (WGS) entry which is preliminary data.</text>
</comment>
<organism evidence="2">
    <name type="scientific">marine sediment metagenome</name>
    <dbReference type="NCBI Taxonomy" id="412755"/>
    <lineage>
        <taxon>unclassified sequences</taxon>
        <taxon>metagenomes</taxon>
        <taxon>ecological metagenomes</taxon>
    </lineage>
</organism>